<sequence>MPLLSEAEQKIVIFMSLLTGSKYFYHDMSYTWYYKGRQIRMGEIPPLPPSMQQPLPEQGKDIFVEFAATKQDDNIVLTTNLPEQCEVFASVNNSGFSQKLLVSEGKMVIIGASNVKKVIIDSGVFSSDCMVQKIIGDKCRNLVGKYVKYNPIFGNQLMCTFEF</sequence>
<reference evidence="1" key="1">
    <citation type="submission" date="2020-08" db="EMBL/GenBank/DDBJ databases">
        <title>Genome public.</title>
        <authorList>
            <person name="Liu C."/>
            <person name="Sun Q."/>
        </authorList>
    </citation>
    <scope>NUCLEOTIDE SEQUENCE</scope>
    <source>
        <strain evidence="1">BX8</strain>
    </source>
</reference>
<dbReference type="EMBL" id="JACONZ010000003">
    <property type="protein sequence ID" value="MBC5581779.1"/>
    <property type="molecule type" value="Genomic_DNA"/>
</dbReference>
<evidence type="ECO:0000313" key="1">
    <source>
        <dbReference type="EMBL" id="MBC5581779.1"/>
    </source>
</evidence>
<protein>
    <submittedName>
        <fullName evidence="1">Uncharacterized protein</fullName>
    </submittedName>
</protein>
<keyword evidence="2" id="KW-1185">Reference proteome</keyword>
<dbReference type="Proteomes" id="UP000659630">
    <property type="component" value="Unassembled WGS sequence"/>
</dbReference>
<name>A0A923I8G9_9FIRM</name>
<evidence type="ECO:0000313" key="2">
    <source>
        <dbReference type="Proteomes" id="UP000659630"/>
    </source>
</evidence>
<comment type="caution">
    <text evidence="1">The sequence shown here is derived from an EMBL/GenBank/DDBJ whole genome shotgun (WGS) entry which is preliminary data.</text>
</comment>
<dbReference type="RefSeq" id="WP_186888142.1">
    <property type="nucleotide sequence ID" value="NZ_JACONZ010000003.1"/>
</dbReference>
<dbReference type="AlphaFoldDB" id="A0A923I8G9"/>
<organism evidence="1 2">
    <name type="scientific">Anaerofilum hominis</name>
    <dbReference type="NCBI Taxonomy" id="2763016"/>
    <lineage>
        <taxon>Bacteria</taxon>
        <taxon>Bacillati</taxon>
        <taxon>Bacillota</taxon>
        <taxon>Clostridia</taxon>
        <taxon>Eubacteriales</taxon>
        <taxon>Oscillospiraceae</taxon>
        <taxon>Anaerofilum</taxon>
    </lineage>
</organism>
<accession>A0A923I8G9</accession>
<proteinExistence type="predicted"/>
<gene>
    <name evidence="1" type="ORF">H8S23_09695</name>
</gene>